<feature type="domain" description="HNH nuclease" evidence="1">
    <location>
        <begin position="329"/>
        <end position="386"/>
    </location>
</feature>
<dbReference type="RefSeq" id="WP_380568855.1">
    <property type="nucleotide sequence ID" value="NZ_JBEUKS010000021.1"/>
</dbReference>
<evidence type="ECO:0000313" key="3">
    <source>
        <dbReference type="Proteomes" id="UP001592581"/>
    </source>
</evidence>
<organism evidence="2 3">
    <name type="scientific">Streptacidiphilus jeojiensis</name>
    <dbReference type="NCBI Taxonomy" id="3229225"/>
    <lineage>
        <taxon>Bacteria</taxon>
        <taxon>Bacillati</taxon>
        <taxon>Actinomycetota</taxon>
        <taxon>Actinomycetes</taxon>
        <taxon>Kitasatosporales</taxon>
        <taxon>Streptomycetaceae</taxon>
        <taxon>Streptacidiphilus</taxon>
    </lineage>
</organism>
<dbReference type="SMART" id="SM00507">
    <property type="entry name" value="HNHc"/>
    <property type="match status" value="1"/>
</dbReference>
<dbReference type="Pfam" id="PF02720">
    <property type="entry name" value="DUF222"/>
    <property type="match status" value="1"/>
</dbReference>
<dbReference type="Gene3D" id="1.10.30.50">
    <property type="match status" value="1"/>
</dbReference>
<protein>
    <submittedName>
        <fullName evidence="2">DUF222 domain-containing protein</fullName>
    </submittedName>
</protein>
<evidence type="ECO:0000259" key="1">
    <source>
        <dbReference type="SMART" id="SM00507"/>
    </source>
</evidence>
<sequence length="424" mass="45246">MAWLEDGDALAAGLARAVPGAVSVAGIADLEGAALSAAGRIDALVAVARARCWLEAVQIAMLAGLQEQPLTCIPGHPDVLGDFLETQEQVACALRISPDTARGRLVEAQQLTARFPASLGLLAQGQVQIMHLKALLEHTAALDDETATQVEALVLPKLPTQTVGAARKAISRAVIKADPAGAEQRHTRAKEDRRTTLQPHPEGMAWYGALLTAGDAALVDAAVTAHAHTLDADGRTLPQRCADALVELVSKAGTTSTAPAPTIIVTVPYDTLIGTADHPADLQGHGPITAAQARTLATRPGSIWRRLLTHPATGQILKTDPTTYRPTTEVTRHVTARDPHCRFPGCTRPSRRCDLDHVTPFNHTNPHTGGLTTPDNLIPLCRRHHLTKHRAGWHTRYNHHTGNVTWTAPTGHTYTDQPAHPTHA</sequence>
<evidence type="ECO:0000313" key="2">
    <source>
        <dbReference type="EMBL" id="MFC1444049.1"/>
    </source>
</evidence>
<gene>
    <name evidence="2" type="ORF">ABUW04_38015</name>
</gene>
<dbReference type="InterPro" id="IPR003870">
    <property type="entry name" value="DUF222"/>
</dbReference>
<comment type="caution">
    <text evidence="2">The sequence shown here is derived from an EMBL/GenBank/DDBJ whole genome shotgun (WGS) entry which is preliminary data.</text>
</comment>
<dbReference type="EMBL" id="JBEUKS010000021">
    <property type="protein sequence ID" value="MFC1444049.1"/>
    <property type="molecule type" value="Genomic_DNA"/>
</dbReference>
<proteinExistence type="predicted"/>
<keyword evidence="3" id="KW-1185">Reference proteome</keyword>
<reference evidence="2 3" key="1">
    <citation type="submission" date="2024-06" db="EMBL/GenBank/DDBJ databases">
        <authorList>
            <person name="Lee S.D."/>
        </authorList>
    </citation>
    <scope>NUCLEOTIDE SEQUENCE [LARGE SCALE GENOMIC DNA]</scope>
    <source>
        <strain evidence="2 3">N1-10</strain>
    </source>
</reference>
<dbReference type="Proteomes" id="UP001592581">
    <property type="component" value="Unassembled WGS sequence"/>
</dbReference>
<name>A0ABV6Y0L8_9ACTN</name>
<dbReference type="InterPro" id="IPR003615">
    <property type="entry name" value="HNH_nuc"/>
</dbReference>
<dbReference type="CDD" id="cd00085">
    <property type="entry name" value="HNHc"/>
    <property type="match status" value="1"/>
</dbReference>
<accession>A0ABV6Y0L8</accession>